<name>A0A329QTJ6_9ACTN</name>
<accession>A0A329QTJ6</accession>
<dbReference type="EMBL" id="QMIG01000005">
    <property type="protein sequence ID" value="RAW15655.1"/>
    <property type="molecule type" value="Genomic_DNA"/>
</dbReference>
<dbReference type="Proteomes" id="UP000250462">
    <property type="component" value="Unassembled WGS sequence"/>
</dbReference>
<reference evidence="1 2" key="1">
    <citation type="submission" date="2018-06" db="EMBL/GenBank/DDBJ databases">
        <title>Phytoactinopolyspora halophila sp. nov., a novel halophilic actinomycete isolated from a saline soil in China.</title>
        <authorList>
            <person name="Tang S.-K."/>
        </authorList>
    </citation>
    <scope>NUCLEOTIDE SEQUENCE [LARGE SCALE GENOMIC DNA]</scope>
    <source>
        <strain evidence="1 2">YIM 96934</strain>
    </source>
</reference>
<gene>
    <name evidence="1" type="ORF">DPM12_08385</name>
</gene>
<sequence>MPVPMMSHTSTSLPPLTQRTRSLPSRLVAVLLTTMLVCVSAVISNVAPVGGSSASAAELPHGKERFVVAIGGLQASSTQNWVRLGQYEFHGDGTVTERHWHWSQRNRVDRTYTGFVARNCPTRECEIQTAGGYEFTGSSKTLDGTYTVDGNTLEITWNDGQFWEKWEMTTTADGALVSLEYVDSDFGATHGYGYGSNAAWNDRVSNADIAAADHSNFEHSYRLWKTTHSNPDPHIDSGDGSPFWVTDWSVCSGGSCLGARTDGGTSGTDYYVSPARSPIGHRRDTMWSWRLSNADGRNEYCYTGNSHVKPMMQVVDDNGEFHGWVGVEASLNETVPEQGAYGDDIGVFKIAS</sequence>
<evidence type="ECO:0000313" key="2">
    <source>
        <dbReference type="Proteomes" id="UP000250462"/>
    </source>
</evidence>
<evidence type="ECO:0000313" key="1">
    <source>
        <dbReference type="EMBL" id="RAW15655.1"/>
    </source>
</evidence>
<comment type="caution">
    <text evidence="1">The sequence shown here is derived from an EMBL/GenBank/DDBJ whole genome shotgun (WGS) entry which is preliminary data.</text>
</comment>
<proteinExistence type="predicted"/>
<organism evidence="1 2">
    <name type="scientific">Phytoactinopolyspora halophila</name>
    <dbReference type="NCBI Taxonomy" id="1981511"/>
    <lineage>
        <taxon>Bacteria</taxon>
        <taxon>Bacillati</taxon>
        <taxon>Actinomycetota</taxon>
        <taxon>Actinomycetes</taxon>
        <taxon>Jiangellales</taxon>
        <taxon>Jiangellaceae</taxon>
        <taxon>Phytoactinopolyspora</taxon>
    </lineage>
</organism>
<keyword evidence="2" id="KW-1185">Reference proteome</keyword>
<dbReference type="AlphaFoldDB" id="A0A329QTJ6"/>
<protein>
    <submittedName>
        <fullName evidence="1">Uncharacterized protein</fullName>
    </submittedName>
</protein>